<dbReference type="PANTHER" id="PTHR12947:SF13">
    <property type="entry name" value="FI19924P1"/>
    <property type="match status" value="1"/>
</dbReference>
<gene>
    <name evidence="11" type="ORF">PHLCEN_2v1755</name>
</gene>
<dbReference type="CDD" id="cd08066">
    <property type="entry name" value="MPN_AMSH_like"/>
    <property type="match status" value="1"/>
</dbReference>
<keyword evidence="8" id="KW-0482">Metalloprotease</keyword>
<dbReference type="GO" id="GO:0005768">
    <property type="term" value="C:endosome"/>
    <property type="evidence" value="ECO:0007669"/>
    <property type="project" value="TreeGrafter"/>
</dbReference>
<dbReference type="Proteomes" id="UP000186601">
    <property type="component" value="Unassembled WGS sequence"/>
</dbReference>
<name>A0A2R6RW36_9APHY</name>
<dbReference type="OrthoDB" id="3640at2759"/>
<evidence type="ECO:0000256" key="4">
    <source>
        <dbReference type="ARBA" id="ARBA00022723"/>
    </source>
</evidence>
<keyword evidence="6" id="KW-0378">Hydrolase</keyword>
<keyword evidence="3" id="KW-0645">Protease</keyword>
<evidence type="ECO:0000256" key="2">
    <source>
        <dbReference type="ARBA" id="ARBA00010981"/>
    </source>
</evidence>
<evidence type="ECO:0000256" key="1">
    <source>
        <dbReference type="ARBA" id="ARBA00001947"/>
    </source>
</evidence>
<keyword evidence="7" id="KW-0862">Zinc</keyword>
<dbReference type="EMBL" id="MLYV02000141">
    <property type="protein sequence ID" value="PSS34205.1"/>
    <property type="molecule type" value="Genomic_DNA"/>
</dbReference>
<feature type="compositionally biased region" description="Low complexity" evidence="9">
    <location>
        <begin position="121"/>
        <end position="131"/>
    </location>
</feature>
<evidence type="ECO:0000256" key="6">
    <source>
        <dbReference type="ARBA" id="ARBA00022801"/>
    </source>
</evidence>
<dbReference type="PANTHER" id="PTHR12947">
    <property type="entry name" value="AMSH-LIKE PROTEASE"/>
    <property type="match status" value="1"/>
</dbReference>
<feature type="compositionally biased region" description="Polar residues" evidence="9">
    <location>
        <begin position="448"/>
        <end position="462"/>
    </location>
</feature>
<proteinExistence type="inferred from homology"/>
<organism evidence="11 12">
    <name type="scientific">Hermanssonia centrifuga</name>
    <dbReference type="NCBI Taxonomy" id="98765"/>
    <lineage>
        <taxon>Eukaryota</taxon>
        <taxon>Fungi</taxon>
        <taxon>Dikarya</taxon>
        <taxon>Basidiomycota</taxon>
        <taxon>Agaricomycotina</taxon>
        <taxon>Agaricomycetes</taxon>
        <taxon>Polyporales</taxon>
        <taxon>Meruliaceae</taxon>
        <taxon>Hermanssonia</taxon>
    </lineage>
</organism>
<protein>
    <recommendedName>
        <fullName evidence="10">MPN domain-containing protein</fullName>
    </recommendedName>
</protein>
<feature type="compositionally biased region" description="Basic and acidic residues" evidence="9">
    <location>
        <begin position="132"/>
        <end position="265"/>
    </location>
</feature>
<dbReference type="GO" id="GO:0006508">
    <property type="term" value="P:proteolysis"/>
    <property type="evidence" value="ECO:0007669"/>
    <property type="project" value="UniProtKB-KW"/>
</dbReference>
<feature type="region of interest" description="Disordered" evidence="9">
    <location>
        <begin position="395"/>
        <end position="494"/>
    </location>
</feature>
<dbReference type="SUPFAM" id="SSF102712">
    <property type="entry name" value="JAB1/MPN domain"/>
    <property type="match status" value="1"/>
</dbReference>
<keyword evidence="5" id="KW-0833">Ubl conjugation pathway</keyword>
<evidence type="ECO:0000256" key="9">
    <source>
        <dbReference type="SAM" id="MobiDB-lite"/>
    </source>
</evidence>
<feature type="compositionally biased region" description="Low complexity" evidence="9">
    <location>
        <begin position="399"/>
        <end position="410"/>
    </location>
</feature>
<reference evidence="11 12" key="1">
    <citation type="submission" date="2018-02" db="EMBL/GenBank/DDBJ databases">
        <title>Genome sequence of the basidiomycete white-rot fungus Phlebia centrifuga.</title>
        <authorList>
            <person name="Granchi Z."/>
            <person name="Peng M."/>
            <person name="de Vries R.P."/>
            <person name="Hilden K."/>
            <person name="Makela M.R."/>
            <person name="Grigoriev I."/>
            <person name="Riley R."/>
        </authorList>
    </citation>
    <scope>NUCLEOTIDE SEQUENCE [LARGE SCALE GENOMIC DNA]</scope>
    <source>
        <strain evidence="11 12">FBCC195</strain>
    </source>
</reference>
<evidence type="ECO:0000259" key="10">
    <source>
        <dbReference type="PROSITE" id="PS50249"/>
    </source>
</evidence>
<feature type="non-terminal residue" evidence="11">
    <location>
        <position position="662"/>
    </location>
</feature>
<evidence type="ECO:0000256" key="3">
    <source>
        <dbReference type="ARBA" id="ARBA00022670"/>
    </source>
</evidence>
<keyword evidence="4" id="KW-0479">Metal-binding</keyword>
<evidence type="ECO:0000256" key="7">
    <source>
        <dbReference type="ARBA" id="ARBA00022833"/>
    </source>
</evidence>
<feature type="region of interest" description="Disordered" evidence="9">
    <location>
        <begin position="120"/>
        <end position="375"/>
    </location>
</feature>
<keyword evidence="12" id="KW-1185">Reference proteome</keyword>
<dbReference type="AlphaFoldDB" id="A0A2R6RW36"/>
<evidence type="ECO:0000313" key="11">
    <source>
        <dbReference type="EMBL" id="PSS34205.1"/>
    </source>
</evidence>
<comment type="cofactor">
    <cofactor evidence="1">
        <name>Zn(2+)</name>
        <dbReference type="ChEBI" id="CHEBI:29105"/>
    </cofactor>
</comment>
<dbReference type="Gene3D" id="3.40.140.10">
    <property type="entry name" value="Cytidine Deaminase, domain 2"/>
    <property type="match status" value="1"/>
</dbReference>
<dbReference type="Gene3D" id="1.20.58.80">
    <property type="entry name" value="Phosphotransferase system, lactose/cellobiose-type IIA subunit"/>
    <property type="match status" value="1"/>
</dbReference>
<evidence type="ECO:0000256" key="5">
    <source>
        <dbReference type="ARBA" id="ARBA00022786"/>
    </source>
</evidence>
<dbReference type="PROSITE" id="PS50249">
    <property type="entry name" value="MPN"/>
    <property type="match status" value="1"/>
</dbReference>
<feature type="compositionally biased region" description="Polar residues" evidence="9">
    <location>
        <begin position="282"/>
        <end position="302"/>
    </location>
</feature>
<dbReference type="STRING" id="98765.A0A2R6RW36"/>
<feature type="compositionally biased region" description="Pro residues" evidence="9">
    <location>
        <begin position="471"/>
        <end position="488"/>
    </location>
</feature>
<dbReference type="GO" id="GO:0070536">
    <property type="term" value="P:protein K63-linked deubiquitination"/>
    <property type="evidence" value="ECO:0007669"/>
    <property type="project" value="InterPro"/>
</dbReference>
<dbReference type="InterPro" id="IPR000555">
    <property type="entry name" value="JAMM/MPN+_dom"/>
</dbReference>
<dbReference type="SMART" id="SM00232">
    <property type="entry name" value="JAB_MPN"/>
    <property type="match status" value="1"/>
</dbReference>
<dbReference type="GO" id="GO:0046872">
    <property type="term" value="F:metal ion binding"/>
    <property type="evidence" value="ECO:0007669"/>
    <property type="project" value="UniProtKB-KW"/>
</dbReference>
<sequence length="662" mass="74475">MNSSYTPGDHPATIAELASIAQQDIWDASRPLKHWLRTAEKARKVGQAEAEAQNYEAAFVEFAKAATIVLERLPKHSEYQLLLNADQRHNLGLNGQDILDHLSQLKPILVDRYERWRSGADSRASSSLSSDPRSREDSARRKREAQEQERAMHAKEAVQREEEWKRQDLAKRQAEELERRVREESSWARQPSEVRYREASEARRAADAREAAEHERIAQAARLKREEDVRRQQSDDERREEERSRRRADERRRQEQDGILRRQQEAEASARAARREIVAASGSVTTPQPSRPASSSQNTSFTDPYGRAPPTMPLESPSRYDDDTDVEGTYDRNMPWQRSRHADQTPTKAKHLNAGAMYPPSITTTSPAPPELGSIRYPTLMSQHQLKQGYVPSLQSMFSHPSSDPPSNSSLLFDAKPSTPLYSNILPKPSAPAGPPIPPYAPGMPMPDTNSYQYDSHYSSSEPRGHSPSGARPPLPPLPSKEPQPPPSSSTAPRIVRGASAEPDIHELKSVKLPRECLPRFLSIARVNTLQNRETCGLLLGKDKGSKFVVTTLLIPKQHSTSDTCTMDEEELVLQFTEERHLITLGWIHTHPTQSCFMSSVDLHTHSGFQRMLPESFAVVCAPHSTPTFGIFRLTDPDGLQTVLKCTAKEAFHPHPEVPIYT</sequence>
<evidence type="ECO:0000313" key="12">
    <source>
        <dbReference type="Proteomes" id="UP000186601"/>
    </source>
</evidence>
<feature type="domain" description="MPN" evidence="10">
    <location>
        <begin position="511"/>
        <end position="640"/>
    </location>
</feature>
<feature type="compositionally biased region" description="Pro residues" evidence="9">
    <location>
        <begin position="429"/>
        <end position="445"/>
    </location>
</feature>
<dbReference type="InterPro" id="IPR044098">
    <property type="entry name" value="STAMBP/STALP-like_MPN"/>
</dbReference>
<dbReference type="GO" id="GO:0140492">
    <property type="term" value="F:metal-dependent deubiquitinase activity"/>
    <property type="evidence" value="ECO:0007669"/>
    <property type="project" value="InterPro"/>
</dbReference>
<accession>A0A2R6RW36</accession>
<comment type="similarity">
    <text evidence="2">Belongs to the peptidase M67C family.</text>
</comment>
<dbReference type="GO" id="GO:0061578">
    <property type="term" value="F:K63-linked deubiquitinase activity"/>
    <property type="evidence" value="ECO:0007669"/>
    <property type="project" value="InterPro"/>
</dbReference>
<comment type="caution">
    <text evidence="11">The sequence shown here is derived from an EMBL/GenBank/DDBJ whole genome shotgun (WGS) entry which is preliminary data.</text>
</comment>
<dbReference type="Pfam" id="PF01398">
    <property type="entry name" value="JAB"/>
    <property type="match status" value="1"/>
</dbReference>
<evidence type="ECO:0000256" key="8">
    <source>
        <dbReference type="ARBA" id="ARBA00023049"/>
    </source>
</evidence>
<dbReference type="InterPro" id="IPR037518">
    <property type="entry name" value="MPN"/>
</dbReference>
<dbReference type="GO" id="GO:0016020">
    <property type="term" value="C:membrane"/>
    <property type="evidence" value="ECO:0007669"/>
    <property type="project" value="TreeGrafter"/>
</dbReference>